<evidence type="ECO:0000313" key="2">
    <source>
        <dbReference type="Proteomes" id="UP001597361"/>
    </source>
</evidence>
<gene>
    <name evidence="1" type="ORF">ACFSKL_09485</name>
</gene>
<evidence type="ECO:0008006" key="3">
    <source>
        <dbReference type="Google" id="ProtNLM"/>
    </source>
</evidence>
<comment type="caution">
    <text evidence="1">The sequence shown here is derived from an EMBL/GenBank/DDBJ whole genome shotgun (WGS) entry which is preliminary data.</text>
</comment>
<keyword evidence="2" id="KW-1185">Reference proteome</keyword>
<dbReference type="PROSITE" id="PS51257">
    <property type="entry name" value="PROKAR_LIPOPROTEIN"/>
    <property type="match status" value="1"/>
</dbReference>
<reference evidence="2" key="1">
    <citation type="journal article" date="2019" name="Int. J. Syst. Evol. Microbiol.">
        <title>The Global Catalogue of Microorganisms (GCM) 10K type strain sequencing project: providing services to taxonomists for standard genome sequencing and annotation.</title>
        <authorList>
            <consortium name="The Broad Institute Genomics Platform"/>
            <consortium name="The Broad Institute Genome Sequencing Center for Infectious Disease"/>
            <person name="Wu L."/>
            <person name="Ma J."/>
        </authorList>
    </citation>
    <scope>NUCLEOTIDE SEQUENCE [LARGE SCALE GENOMIC DNA]</scope>
    <source>
        <strain evidence="2">CGMCC 1.15180</strain>
    </source>
</reference>
<dbReference type="InterPro" id="IPR011042">
    <property type="entry name" value="6-blade_b-propeller_TolB-like"/>
</dbReference>
<proteinExistence type="predicted"/>
<evidence type="ECO:0000313" key="1">
    <source>
        <dbReference type="EMBL" id="MFD2035023.1"/>
    </source>
</evidence>
<dbReference type="RefSeq" id="WP_376885685.1">
    <property type="nucleotide sequence ID" value="NZ_JBHUHR010000025.1"/>
</dbReference>
<organism evidence="1 2">
    <name type="scientific">Belliella marina</name>
    <dbReference type="NCBI Taxonomy" id="1644146"/>
    <lineage>
        <taxon>Bacteria</taxon>
        <taxon>Pseudomonadati</taxon>
        <taxon>Bacteroidota</taxon>
        <taxon>Cytophagia</taxon>
        <taxon>Cytophagales</taxon>
        <taxon>Cyclobacteriaceae</taxon>
        <taxon>Belliella</taxon>
    </lineage>
</organism>
<dbReference type="Gene3D" id="2.120.10.30">
    <property type="entry name" value="TolB, C-terminal domain"/>
    <property type="match status" value="1"/>
</dbReference>
<sequence length="333" mass="38634">MKYKLTFICFIILASSCITKDNGFIEVVKLSPEKTYNQIDNDLFLFEVRDIKISSHSNGDIFLINQKRAVKVDSSFKSYIEIGKYGDGPMEMLSPSNLFVKEDGIYITDSELLKIFKYNTNGEFLREWKLPDRYFTISDFVATLPAHDSEELMFYFNSPTKGIINVFNAKETLEFQQSVEIPSPTFISEDFYYLVHDGQNNFAIPHSKEVIYIYDGKGRLIDQVKLPDYLFADRLKFKEEQIKRNPNSVNSTFKLISDVYYNQGNLYLLLSQNSGENLDYYCNKVLVLDIKGGNKFKKVYQLKGDVFNQITIKDSVLFTYNEITSTIQKYILP</sequence>
<protein>
    <recommendedName>
        <fullName evidence="3">6-bladed beta-propeller</fullName>
    </recommendedName>
</protein>
<accession>A0ABW4VP17</accession>
<dbReference type="SUPFAM" id="SSF63829">
    <property type="entry name" value="Calcium-dependent phosphotriesterase"/>
    <property type="match status" value="1"/>
</dbReference>
<dbReference type="Proteomes" id="UP001597361">
    <property type="component" value="Unassembled WGS sequence"/>
</dbReference>
<dbReference type="EMBL" id="JBHUHR010000025">
    <property type="protein sequence ID" value="MFD2035023.1"/>
    <property type="molecule type" value="Genomic_DNA"/>
</dbReference>
<name>A0ABW4VP17_9BACT</name>